<gene>
    <name evidence="1" type="ORF">AB852_09570</name>
</gene>
<protein>
    <recommendedName>
        <fullName evidence="3">DUF4259 domain-containing protein</fullName>
    </recommendedName>
</protein>
<name>A0A1Q4V9M8_9ACTN</name>
<organism evidence="1 2">
    <name type="scientific">Streptomyces uncialis</name>
    <dbReference type="NCBI Taxonomy" id="1048205"/>
    <lineage>
        <taxon>Bacteria</taxon>
        <taxon>Bacillati</taxon>
        <taxon>Actinomycetota</taxon>
        <taxon>Actinomycetes</taxon>
        <taxon>Kitasatosporales</taxon>
        <taxon>Streptomycetaceae</taxon>
        <taxon>Streptomyces</taxon>
    </lineage>
</organism>
<dbReference type="Proteomes" id="UP000186455">
    <property type="component" value="Unassembled WGS sequence"/>
</dbReference>
<sequence length="131" mass="13467">MGTWDIGPFDNDTAADFGGRLDEAAADVRGSLVREALDSGGGEEKVAAAALVAAHCPGGEPVDTAYGPKQPLPDLSGLRDLARTALDGLVDRPSELSELWAESGDDSWRAGVVRLRDLLASTPAGGAARPV</sequence>
<accession>A0A1Q4V9M8</accession>
<keyword evidence="2" id="KW-1185">Reference proteome</keyword>
<dbReference type="InterPro" id="IPR025355">
    <property type="entry name" value="DUF4259"/>
</dbReference>
<evidence type="ECO:0000313" key="1">
    <source>
        <dbReference type="EMBL" id="OKH94517.1"/>
    </source>
</evidence>
<reference evidence="1 2" key="1">
    <citation type="submission" date="2015-06" db="EMBL/GenBank/DDBJ databases">
        <title>Cloning and characterization of the uncialamcin biosynthetic gene cluster.</title>
        <authorList>
            <person name="Yan X."/>
            <person name="Huang T."/>
            <person name="Ge H."/>
            <person name="Shen B."/>
        </authorList>
    </citation>
    <scope>NUCLEOTIDE SEQUENCE [LARGE SCALE GENOMIC DNA]</scope>
    <source>
        <strain evidence="1 2">DCA2648</strain>
    </source>
</reference>
<comment type="caution">
    <text evidence="1">The sequence shown here is derived from an EMBL/GenBank/DDBJ whole genome shotgun (WGS) entry which is preliminary data.</text>
</comment>
<dbReference type="AlphaFoldDB" id="A0A1Q4V9M8"/>
<proteinExistence type="predicted"/>
<dbReference type="Pfam" id="PF14078">
    <property type="entry name" value="DUF4259"/>
    <property type="match status" value="1"/>
</dbReference>
<dbReference type="RefSeq" id="WP_073786129.1">
    <property type="nucleotide sequence ID" value="NZ_LFBV01000002.1"/>
</dbReference>
<evidence type="ECO:0008006" key="3">
    <source>
        <dbReference type="Google" id="ProtNLM"/>
    </source>
</evidence>
<dbReference type="EMBL" id="LFBV01000002">
    <property type="protein sequence ID" value="OKH94517.1"/>
    <property type="molecule type" value="Genomic_DNA"/>
</dbReference>
<evidence type="ECO:0000313" key="2">
    <source>
        <dbReference type="Proteomes" id="UP000186455"/>
    </source>
</evidence>
<dbReference type="STRING" id="1048205.AB852_09570"/>